<feature type="domain" description="HTH cro/C1-type" evidence="1">
    <location>
        <begin position="13"/>
        <end position="68"/>
    </location>
</feature>
<dbReference type="InterPro" id="IPR010982">
    <property type="entry name" value="Lambda_DNA-bd_dom_sf"/>
</dbReference>
<gene>
    <name evidence="2" type="ORF">RM780_22270</name>
</gene>
<proteinExistence type="predicted"/>
<sequence>MKHDAGQRFGEYITHLRREKNLSTRRLASLAGIDDGALTRLECGKVRTPRPTTVKALATALDVPLADMFARAGYVIPYDLPDVSTYLRVRYGHLPDEALSSLDTYLRDLIDKHGLDPDGPLSREDEREDFPTQ</sequence>
<keyword evidence="3" id="KW-1185">Reference proteome</keyword>
<dbReference type="PROSITE" id="PS50943">
    <property type="entry name" value="HTH_CROC1"/>
    <property type="match status" value="1"/>
</dbReference>
<dbReference type="SUPFAM" id="SSF47413">
    <property type="entry name" value="lambda repressor-like DNA-binding domains"/>
    <property type="match status" value="1"/>
</dbReference>
<dbReference type="Pfam" id="PF13560">
    <property type="entry name" value="HTH_31"/>
    <property type="match status" value="1"/>
</dbReference>
<dbReference type="SMART" id="SM00530">
    <property type="entry name" value="HTH_XRE"/>
    <property type="match status" value="1"/>
</dbReference>
<dbReference type="RefSeq" id="WP_311632622.1">
    <property type="nucleotide sequence ID" value="NZ_JAVREN010000043.1"/>
</dbReference>
<dbReference type="CDD" id="cd00093">
    <property type="entry name" value="HTH_XRE"/>
    <property type="match status" value="1"/>
</dbReference>
<evidence type="ECO:0000313" key="2">
    <source>
        <dbReference type="EMBL" id="MDT0309661.1"/>
    </source>
</evidence>
<dbReference type="EMBL" id="JAVREN010000043">
    <property type="protein sequence ID" value="MDT0309661.1"/>
    <property type="molecule type" value="Genomic_DNA"/>
</dbReference>
<accession>A0ABU2LDK5</accession>
<evidence type="ECO:0000313" key="3">
    <source>
        <dbReference type="Proteomes" id="UP001183388"/>
    </source>
</evidence>
<protein>
    <submittedName>
        <fullName evidence="2">Helix-turn-helix transcriptional regulator</fullName>
    </submittedName>
</protein>
<name>A0ABU2LDK5_9ACTN</name>
<evidence type="ECO:0000259" key="1">
    <source>
        <dbReference type="PROSITE" id="PS50943"/>
    </source>
</evidence>
<reference evidence="3" key="1">
    <citation type="submission" date="2023-07" db="EMBL/GenBank/DDBJ databases">
        <title>30 novel species of actinomycetes from the DSMZ collection.</title>
        <authorList>
            <person name="Nouioui I."/>
        </authorList>
    </citation>
    <scope>NUCLEOTIDE SEQUENCE [LARGE SCALE GENOMIC DNA]</scope>
    <source>
        <strain evidence="3">DSM 44917</strain>
    </source>
</reference>
<dbReference type="Proteomes" id="UP001183388">
    <property type="component" value="Unassembled WGS sequence"/>
</dbReference>
<dbReference type="InterPro" id="IPR001387">
    <property type="entry name" value="Cro/C1-type_HTH"/>
</dbReference>
<dbReference type="Gene3D" id="1.10.260.40">
    <property type="entry name" value="lambda repressor-like DNA-binding domains"/>
    <property type="match status" value="1"/>
</dbReference>
<organism evidence="2 3">
    <name type="scientific">Streptomyces boetiae</name>
    <dbReference type="NCBI Taxonomy" id="3075541"/>
    <lineage>
        <taxon>Bacteria</taxon>
        <taxon>Bacillati</taxon>
        <taxon>Actinomycetota</taxon>
        <taxon>Actinomycetes</taxon>
        <taxon>Kitasatosporales</taxon>
        <taxon>Streptomycetaceae</taxon>
        <taxon>Streptomyces</taxon>
    </lineage>
</organism>
<comment type="caution">
    <text evidence="2">The sequence shown here is derived from an EMBL/GenBank/DDBJ whole genome shotgun (WGS) entry which is preliminary data.</text>
</comment>